<feature type="region of interest" description="Disordered" evidence="1">
    <location>
        <begin position="245"/>
        <end position="321"/>
    </location>
</feature>
<organism evidence="3 4">
    <name type="scientific">Olpidium bornovanus</name>
    <dbReference type="NCBI Taxonomy" id="278681"/>
    <lineage>
        <taxon>Eukaryota</taxon>
        <taxon>Fungi</taxon>
        <taxon>Fungi incertae sedis</taxon>
        <taxon>Olpidiomycota</taxon>
        <taxon>Olpidiomycotina</taxon>
        <taxon>Olpidiomycetes</taxon>
        <taxon>Olpidiales</taxon>
        <taxon>Olpidiaceae</taxon>
        <taxon>Olpidium</taxon>
    </lineage>
</organism>
<protein>
    <submittedName>
        <fullName evidence="3">Uncharacterized protein</fullName>
    </submittedName>
</protein>
<keyword evidence="2" id="KW-0812">Transmembrane</keyword>
<feature type="compositionally biased region" description="Gly residues" evidence="1">
    <location>
        <begin position="303"/>
        <end position="321"/>
    </location>
</feature>
<keyword evidence="4" id="KW-1185">Reference proteome</keyword>
<comment type="caution">
    <text evidence="3">The sequence shown here is derived from an EMBL/GenBank/DDBJ whole genome shotgun (WGS) entry which is preliminary data.</text>
</comment>
<reference evidence="3 4" key="1">
    <citation type="journal article" name="Sci. Rep.">
        <title>Genome-scale phylogenetic analyses confirm Olpidium as the closest living zoosporic fungus to the non-flagellated, terrestrial fungi.</title>
        <authorList>
            <person name="Chang Y."/>
            <person name="Rochon D."/>
            <person name="Sekimoto S."/>
            <person name="Wang Y."/>
            <person name="Chovatia M."/>
            <person name="Sandor L."/>
            <person name="Salamov A."/>
            <person name="Grigoriev I.V."/>
            <person name="Stajich J.E."/>
            <person name="Spatafora J.W."/>
        </authorList>
    </citation>
    <scope>NUCLEOTIDE SEQUENCE [LARGE SCALE GENOMIC DNA]</scope>
    <source>
        <strain evidence="3">S191</strain>
    </source>
</reference>
<keyword evidence="2" id="KW-0472">Membrane</keyword>
<evidence type="ECO:0000313" key="3">
    <source>
        <dbReference type="EMBL" id="KAG5463495.1"/>
    </source>
</evidence>
<name>A0A8H8A227_9FUNG</name>
<evidence type="ECO:0000256" key="1">
    <source>
        <dbReference type="SAM" id="MobiDB-lite"/>
    </source>
</evidence>
<feature type="compositionally biased region" description="Pro residues" evidence="1">
    <location>
        <begin position="166"/>
        <end position="176"/>
    </location>
</feature>
<feature type="compositionally biased region" description="Basic residues" evidence="1">
    <location>
        <begin position="270"/>
        <end position="284"/>
    </location>
</feature>
<dbReference type="Proteomes" id="UP000673691">
    <property type="component" value="Unassembled WGS sequence"/>
</dbReference>
<dbReference type="AlphaFoldDB" id="A0A8H8A227"/>
<sequence length="321" mass="33448">MPPEPQNPVEQRTYVFVENIGELVDGGGYLEALPQNLGLPLEADVLGPLDKPGEVALGLDVKAWSQDAWIHTWFRFHVVEREAETAREGGTKGGTPPSFRAAQDGHVTISAKTTTSGHPPGSSAREFAARFRRASDPSHTGGAPPHGEPRELANPASSAVSEKPRPVVPPPPPPSFSLPLSSRERDRTTPSLRAFLGLGLMSGFTGFAFFAAPFAGNGAAATFLPDFLTGGCTGERRAVAWREQRTGPGDVCSRPGKSEGVLGNVSPGPRRARRSRGKRARKKAAGTAAGAAGGARGNAAGMGWDGNGTGWDGDGEGRGCG</sequence>
<proteinExistence type="predicted"/>
<evidence type="ECO:0000313" key="4">
    <source>
        <dbReference type="Proteomes" id="UP000673691"/>
    </source>
</evidence>
<keyword evidence="2" id="KW-1133">Transmembrane helix</keyword>
<feature type="transmembrane region" description="Helical" evidence="2">
    <location>
        <begin position="192"/>
        <end position="215"/>
    </location>
</feature>
<feature type="region of interest" description="Disordered" evidence="1">
    <location>
        <begin position="132"/>
        <end position="185"/>
    </location>
</feature>
<evidence type="ECO:0000256" key="2">
    <source>
        <dbReference type="SAM" id="Phobius"/>
    </source>
</evidence>
<dbReference type="EMBL" id="JAEFCI010000504">
    <property type="protein sequence ID" value="KAG5463495.1"/>
    <property type="molecule type" value="Genomic_DNA"/>
</dbReference>
<gene>
    <name evidence="3" type="ORF">BJ554DRAFT_6930</name>
</gene>
<accession>A0A8H8A227</accession>